<evidence type="ECO:0000256" key="1">
    <source>
        <dbReference type="ARBA" id="ARBA00005695"/>
    </source>
</evidence>
<evidence type="ECO:0000259" key="4">
    <source>
        <dbReference type="Pfam" id="PF00496"/>
    </source>
</evidence>
<dbReference type="InterPro" id="IPR039424">
    <property type="entry name" value="SBP_5"/>
</dbReference>
<dbReference type="PANTHER" id="PTHR30290">
    <property type="entry name" value="PERIPLASMIC BINDING COMPONENT OF ABC TRANSPORTER"/>
    <property type="match status" value="1"/>
</dbReference>
<dbReference type="Gene3D" id="3.40.190.10">
    <property type="entry name" value="Periplasmic binding protein-like II"/>
    <property type="match status" value="1"/>
</dbReference>
<dbReference type="SUPFAM" id="SSF53850">
    <property type="entry name" value="Periplasmic binding protein-like II"/>
    <property type="match status" value="1"/>
</dbReference>
<keyword evidence="2" id="KW-0813">Transport</keyword>
<sequence>MYTNSDIYSDSKTLTINLSETPQIPWNHLDTSTNVIETFASAVFGNLIDSQEYNSNSNSFNLIDNYSCKDKKCSIQLKKNIKFHNGRNVTAFDIEFSFTRFLTQERENNFAFTILNDIEGIEKLNPAKQIEKNGISYFSGMLNGLKIIDNYNLTIDLKQNNPHIFEKLNSGRLPIVPIEELKSDYIHWKNLPVGFGRYKVVEVDLKNYEFILENMSNENIPQYIRIIFSNQDIGDLRILSHMSDSQFDGDVVFPSVYVNGGFLFNFSTKLGANENFRMAISLALDREKIANTAESNELIAEDQMLPLSSVLKKYRKSEAITSQNISLAKELLKKVPKELWENKILNVHSFWTLKKNFNELKYIQEIKKQLSEVGLNLVFHNTDFNYTKFNRIDENVLWWTGFDTLTNDPNRNFGYFMKGSFFNHIYPENNSQFEILFNESAQQYIENPESTQKLSAYFKDNNYMVVILNVKKRMAYKKERVEFIEPQNNSVRIELWKIKLKNNNIF</sequence>
<feature type="domain" description="Solute-binding protein family 5" evidence="4">
    <location>
        <begin position="71"/>
        <end position="205"/>
    </location>
</feature>
<organism evidence="5 6">
    <name type="scientific">Fluviispira multicolorata</name>
    <dbReference type="NCBI Taxonomy" id="2654512"/>
    <lineage>
        <taxon>Bacteria</taxon>
        <taxon>Pseudomonadati</taxon>
        <taxon>Bdellovibrionota</taxon>
        <taxon>Oligoflexia</taxon>
        <taxon>Silvanigrellales</taxon>
        <taxon>Silvanigrellaceae</taxon>
        <taxon>Fluviispira</taxon>
    </lineage>
</organism>
<keyword evidence="3" id="KW-0732">Signal</keyword>
<dbReference type="Proteomes" id="UP000442694">
    <property type="component" value="Unassembled WGS sequence"/>
</dbReference>
<reference evidence="5 6" key="1">
    <citation type="submission" date="2019-10" db="EMBL/GenBank/DDBJ databases">
        <title>New genus of Silvanigrellaceae.</title>
        <authorList>
            <person name="Pitt A."/>
            <person name="Hahn M.W."/>
        </authorList>
    </citation>
    <scope>NUCLEOTIDE SEQUENCE [LARGE SCALE GENOMIC DNA]</scope>
    <source>
        <strain evidence="5 6">33A1-SZDP</strain>
    </source>
</reference>
<keyword evidence="6" id="KW-1185">Reference proteome</keyword>
<dbReference type="PANTHER" id="PTHR30290:SF9">
    <property type="entry name" value="OLIGOPEPTIDE-BINDING PROTEIN APPA"/>
    <property type="match status" value="1"/>
</dbReference>
<comment type="similarity">
    <text evidence="1">Belongs to the bacterial solute-binding protein 5 family.</text>
</comment>
<proteinExistence type="inferred from homology"/>
<dbReference type="Gene3D" id="3.10.105.10">
    <property type="entry name" value="Dipeptide-binding Protein, Domain 3"/>
    <property type="match status" value="1"/>
</dbReference>
<protein>
    <recommendedName>
        <fullName evidence="4">Solute-binding protein family 5 domain-containing protein</fullName>
    </recommendedName>
</protein>
<dbReference type="Pfam" id="PF00496">
    <property type="entry name" value="SBP_bac_5"/>
    <property type="match status" value="2"/>
</dbReference>
<evidence type="ECO:0000313" key="6">
    <source>
        <dbReference type="Proteomes" id="UP000442694"/>
    </source>
</evidence>
<feature type="domain" description="Solute-binding protein family 5" evidence="4">
    <location>
        <begin position="258"/>
        <end position="416"/>
    </location>
</feature>
<dbReference type="RefSeq" id="WP_152213488.1">
    <property type="nucleotide sequence ID" value="NZ_WFLN01000008.1"/>
</dbReference>
<accession>A0A833JB95</accession>
<dbReference type="AlphaFoldDB" id="A0A833JB95"/>
<dbReference type="GO" id="GO:1904680">
    <property type="term" value="F:peptide transmembrane transporter activity"/>
    <property type="evidence" value="ECO:0007669"/>
    <property type="project" value="TreeGrafter"/>
</dbReference>
<gene>
    <name evidence="5" type="ORF">GCL57_11455</name>
</gene>
<comment type="caution">
    <text evidence="5">The sequence shown here is derived from an EMBL/GenBank/DDBJ whole genome shotgun (WGS) entry which is preliminary data.</text>
</comment>
<dbReference type="EMBL" id="WFLN01000008">
    <property type="protein sequence ID" value="KAB8029147.1"/>
    <property type="molecule type" value="Genomic_DNA"/>
</dbReference>
<evidence type="ECO:0000256" key="2">
    <source>
        <dbReference type="ARBA" id="ARBA00022448"/>
    </source>
</evidence>
<dbReference type="GO" id="GO:0015833">
    <property type="term" value="P:peptide transport"/>
    <property type="evidence" value="ECO:0007669"/>
    <property type="project" value="TreeGrafter"/>
</dbReference>
<evidence type="ECO:0000256" key="3">
    <source>
        <dbReference type="ARBA" id="ARBA00022729"/>
    </source>
</evidence>
<evidence type="ECO:0000313" key="5">
    <source>
        <dbReference type="EMBL" id="KAB8029147.1"/>
    </source>
</evidence>
<dbReference type="InterPro" id="IPR000914">
    <property type="entry name" value="SBP_5_dom"/>
</dbReference>
<name>A0A833JB95_9BACT</name>